<dbReference type="OrthoDB" id="10611616at2759"/>
<dbReference type="InterPro" id="IPR013083">
    <property type="entry name" value="Znf_RING/FYVE/PHD"/>
</dbReference>
<dbReference type="PROSITE" id="PS50089">
    <property type="entry name" value="ZF_RING_2"/>
    <property type="match status" value="1"/>
</dbReference>
<evidence type="ECO:0000313" key="3">
    <source>
        <dbReference type="EMBL" id="KAF2845309.1"/>
    </source>
</evidence>
<organism evidence="3 4">
    <name type="scientific">Plenodomus tracheiphilus IPT5</name>
    <dbReference type="NCBI Taxonomy" id="1408161"/>
    <lineage>
        <taxon>Eukaryota</taxon>
        <taxon>Fungi</taxon>
        <taxon>Dikarya</taxon>
        <taxon>Ascomycota</taxon>
        <taxon>Pezizomycotina</taxon>
        <taxon>Dothideomycetes</taxon>
        <taxon>Pleosporomycetidae</taxon>
        <taxon>Pleosporales</taxon>
        <taxon>Pleosporineae</taxon>
        <taxon>Leptosphaeriaceae</taxon>
        <taxon>Plenodomus</taxon>
    </lineage>
</organism>
<dbReference type="AlphaFoldDB" id="A0A6A7AST6"/>
<dbReference type="Proteomes" id="UP000799423">
    <property type="component" value="Unassembled WGS sequence"/>
</dbReference>
<keyword evidence="1" id="KW-0862">Zinc</keyword>
<dbReference type="SUPFAM" id="SSF57850">
    <property type="entry name" value="RING/U-box"/>
    <property type="match status" value="1"/>
</dbReference>
<dbReference type="Gene3D" id="3.30.40.10">
    <property type="entry name" value="Zinc/RING finger domain, C3HC4 (zinc finger)"/>
    <property type="match status" value="1"/>
</dbReference>
<evidence type="ECO:0000313" key="4">
    <source>
        <dbReference type="Proteomes" id="UP000799423"/>
    </source>
</evidence>
<protein>
    <recommendedName>
        <fullName evidence="2">RING-type domain-containing protein</fullName>
    </recommendedName>
</protein>
<sequence>MSAAIDSSTLTIDTALIICQIWPHDLECAICRGLLRNTPNITTPNSAIDKRVAKIKVCGNLHYLHHMCIMAWIRSATPMANTCPIDRRVCYVSSSPPLPRAREGHEYEQTISISRRYEIRVRSHARGNHRYRRGGIPHNSDYVPGTSDDVMPGSRWENVLDPSPIDEDVELPEDDSSGCYEWIG</sequence>
<name>A0A6A7AST6_9PLEO</name>
<dbReference type="GO" id="GO:0008270">
    <property type="term" value="F:zinc ion binding"/>
    <property type="evidence" value="ECO:0007669"/>
    <property type="project" value="UniProtKB-KW"/>
</dbReference>
<proteinExistence type="predicted"/>
<accession>A0A6A7AST6</accession>
<keyword evidence="4" id="KW-1185">Reference proteome</keyword>
<reference evidence="3" key="1">
    <citation type="submission" date="2020-01" db="EMBL/GenBank/DDBJ databases">
        <authorList>
            <consortium name="DOE Joint Genome Institute"/>
            <person name="Haridas S."/>
            <person name="Albert R."/>
            <person name="Binder M."/>
            <person name="Bloem J."/>
            <person name="Labutti K."/>
            <person name="Salamov A."/>
            <person name="Andreopoulos B."/>
            <person name="Baker S.E."/>
            <person name="Barry K."/>
            <person name="Bills G."/>
            <person name="Bluhm B.H."/>
            <person name="Cannon C."/>
            <person name="Castanera R."/>
            <person name="Culley D.E."/>
            <person name="Daum C."/>
            <person name="Ezra D."/>
            <person name="Gonzalez J.B."/>
            <person name="Henrissat B."/>
            <person name="Kuo A."/>
            <person name="Liang C."/>
            <person name="Lipzen A."/>
            <person name="Lutzoni F."/>
            <person name="Magnuson J."/>
            <person name="Mondo S."/>
            <person name="Nolan M."/>
            <person name="Ohm R."/>
            <person name="Pangilinan J."/>
            <person name="Park H.-J."/>
            <person name="Ramirez L."/>
            <person name="Alfaro M."/>
            <person name="Sun H."/>
            <person name="Tritt A."/>
            <person name="Yoshinaga Y."/>
            <person name="Zwiers L.-H."/>
            <person name="Turgeon B.G."/>
            <person name="Goodwin S.B."/>
            <person name="Spatafora J.W."/>
            <person name="Crous P.W."/>
            <person name="Grigoriev I.V."/>
        </authorList>
    </citation>
    <scope>NUCLEOTIDE SEQUENCE</scope>
    <source>
        <strain evidence="3">IPT5</strain>
    </source>
</reference>
<keyword evidence="1" id="KW-0479">Metal-binding</keyword>
<feature type="domain" description="RING-type" evidence="2">
    <location>
        <begin position="28"/>
        <end position="87"/>
    </location>
</feature>
<evidence type="ECO:0000256" key="1">
    <source>
        <dbReference type="PROSITE-ProRule" id="PRU00175"/>
    </source>
</evidence>
<keyword evidence="1" id="KW-0863">Zinc-finger</keyword>
<gene>
    <name evidence="3" type="ORF">T440DRAFT_278319</name>
</gene>
<dbReference type="InterPro" id="IPR001841">
    <property type="entry name" value="Znf_RING"/>
</dbReference>
<dbReference type="EMBL" id="MU006349">
    <property type="protein sequence ID" value="KAF2845309.1"/>
    <property type="molecule type" value="Genomic_DNA"/>
</dbReference>
<evidence type="ECO:0000259" key="2">
    <source>
        <dbReference type="PROSITE" id="PS50089"/>
    </source>
</evidence>